<dbReference type="RefSeq" id="WP_343951793.1">
    <property type="nucleotide sequence ID" value="NZ_BAAAHQ010000023.1"/>
</dbReference>
<protein>
    <submittedName>
        <fullName evidence="1">Uncharacterized protein</fullName>
    </submittedName>
</protein>
<gene>
    <name evidence="1" type="ORF">GCM10009560_43730</name>
</gene>
<proteinExistence type="predicted"/>
<evidence type="ECO:0000313" key="2">
    <source>
        <dbReference type="Proteomes" id="UP001501578"/>
    </source>
</evidence>
<comment type="caution">
    <text evidence="1">The sequence shown here is derived from an EMBL/GenBank/DDBJ whole genome shotgun (WGS) entry which is preliminary data.</text>
</comment>
<name>A0ABP4AGG5_9ACTN</name>
<accession>A0ABP4AGG5</accession>
<dbReference type="EMBL" id="BAAAHQ010000023">
    <property type="protein sequence ID" value="GAA0935579.1"/>
    <property type="molecule type" value="Genomic_DNA"/>
</dbReference>
<evidence type="ECO:0000313" key="1">
    <source>
        <dbReference type="EMBL" id="GAA0935579.1"/>
    </source>
</evidence>
<reference evidence="2" key="1">
    <citation type="journal article" date="2019" name="Int. J. Syst. Evol. Microbiol.">
        <title>The Global Catalogue of Microorganisms (GCM) 10K type strain sequencing project: providing services to taxonomists for standard genome sequencing and annotation.</title>
        <authorList>
            <consortium name="The Broad Institute Genomics Platform"/>
            <consortium name="The Broad Institute Genome Sequencing Center for Infectious Disease"/>
            <person name="Wu L."/>
            <person name="Ma J."/>
        </authorList>
    </citation>
    <scope>NUCLEOTIDE SEQUENCE [LARGE SCALE GENOMIC DNA]</scope>
    <source>
        <strain evidence="2">JCM 11136</strain>
    </source>
</reference>
<keyword evidence="2" id="KW-1185">Reference proteome</keyword>
<organism evidence="1 2">
    <name type="scientific">Nonomuraea longicatena</name>
    <dbReference type="NCBI Taxonomy" id="83682"/>
    <lineage>
        <taxon>Bacteria</taxon>
        <taxon>Bacillati</taxon>
        <taxon>Actinomycetota</taxon>
        <taxon>Actinomycetes</taxon>
        <taxon>Streptosporangiales</taxon>
        <taxon>Streptosporangiaceae</taxon>
        <taxon>Nonomuraea</taxon>
    </lineage>
</organism>
<sequence>MPRVAAAQLGCVHRLLFDETMRLTLEGRGDDEIAGIVEGHAVVAFDALEPSLGGYAIR</sequence>
<dbReference type="Proteomes" id="UP001501578">
    <property type="component" value="Unassembled WGS sequence"/>
</dbReference>